<dbReference type="AlphaFoldDB" id="A0A8S9RTH6"/>
<gene>
    <name evidence="1" type="ORF">F2Q69_00029943</name>
</gene>
<reference evidence="1" key="1">
    <citation type="submission" date="2019-12" db="EMBL/GenBank/DDBJ databases">
        <title>Genome sequencing and annotation of Brassica cretica.</title>
        <authorList>
            <person name="Studholme D.J."/>
            <person name="Sarris P."/>
        </authorList>
    </citation>
    <scope>NUCLEOTIDE SEQUENCE</scope>
    <source>
        <strain evidence="1">PFS-109/04</strain>
        <tissue evidence="1">Leaf</tissue>
    </source>
</reference>
<dbReference type="Proteomes" id="UP000712600">
    <property type="component" value="Unassembled WGS sequence"/>
</dbReference>
<organism evidence="1 2">
    <name type="scientific">Brassica cretica</name>
    <name type="common">Mustard</name>
    <dbReference type="NCBI Taxonomy" id="69181"/>
    <lineage>
        <taxon>Eukaryota</taxon>
        <taxon>Viridiplantae</taxon>
        <taxon>Streptophyta</taxon>
        <taxon>Embryophyta</taxon>
        <taxon>Tracheophyta</taxon>
        <taxon>Spermatophyta</taxon>
        <taxon>Magnoliopsida</taxon>
        <taxon>eudicotyledons</taxon>
        <taxon>Gunneridae</taxon>
        <taxon>Pentapetalae</taxon>
        <taxon>rosids</taxon>
        <taxon>malvids</taxon>
        <taxon>Brassicales</taxon>
        <taxon>Brassicaceae</taxon>
        <taxon>Brassiceae</taxon>
        <taxon>Brassica</taxon>
    </lineage>
</organism>
<protein>
    <submittedName>
        <fullName evidence="1">Uncharacterized protein</fullName>
    </submittedName>
</protein>
<sequence length="352" mass="38872">MKAVYAEGHVYVGVSPCMCLGHASRHEVLKYYPEAKGGSVRLLISPVQSNQDIDVGFWLSTLRATSCSPAKNTVSCGFKETSYSLHREDSDERGHVLWLSITRRCNVAVTRRTVGYRAVNRRTESRSQLKVPSSGLCGYVEFYFGLSGLAIRKPGCRGLDAYATGVDLQCIWLRLQSLNLELAGCVSGRTGLGRRVNFMALTGSSLARHVALPDHGVGLDGQSCSCLIVGWPVRECYNGELHDQAGHLCNAAGQRLDDQRAFQKPYNNKFNNSNNSNNSNNMNYGNSSYQYVPPQTRESKTEAMIDLVLEGQHKLMVNVNGKIDIICTELNARFETLNTHVKKLETQAVQTG</sequence>
<proteinExistence type="predicted"/>
<dbReference type="EMBL" id="QGKX02000088">
    <property type="protein sequence ID" value="KAF3583926.1"/>
    <property type="molecule type" value="Genomic_DNA"/>
</dbReference>
<comment type="caution">
    <text evidence="1">The sequence shown here is derived from an EMBL/GenBank/DDBJ whole genome shotgun (WGS) entry which is preliminary data.</text>
</comment>
<evidence type="ECO:0000313" key="2">
    <source>
        <dbReference type="Proteomes" id="UP000712600"/>
    </source>
</evidence>
<name>A0A8S9RTH6_BRACR</name>
<evidence type="ECO:0000313" key="1">
    <source>
        <dbReference type="EMBL" id="KAF3583926.1"/>
    </source>
</evidence>
<accession>A0A8S9RTH6</accession>